<proteinExistence type="predicted"/>
<dbReference type="EMBL" id="KQ090223">
    <property type="protein sequence ID" value="KMS99298.1"/>
    <property type="molecule type" value="Genomic_DNA"/>
</dbReference>
<dbReference type="GO" id="GO:0008270">
    <property type="term" value="F:zinc ion binding"/>
    <property type="evidence" value="ECO:0007669"/>
    <property type="project" value="UniProtKB-KW"/>
</dbReference>
<dbReference type="PANTHER" id="PTHR42647:SF12">
    <property type="entry name" value="BOI-RELATED E3 UBIQUITIN-PROTEIN LIGASE 2-RELATED"/>
    <property type="match status" value="1"/>
</dbReference>
<dbReference type="PANTHER" id="PTHR42647">
    <property type="entry name" value="SBP (S-RIBONUCLEASE BINDING PROTEIN) FAMILY PROTEIN"/>
    <property type="match status" value="1"/>
</dbReference>
<keyword evidence="1" id="KW-0479">Metal-binding</keyword>
<dbReference type="Gene3D" id="3.30.40.10">
    <property type="entry name" value="Zinc/RING finger domain, C3HC4 (zinc finger)"/>
    <property type="match status" value="1"/>
</dbReference>
<evidence type="ECO:0000313" key="7">
    <source>
        <dbReference type="Proteomes" id="UP000035740"/>
    </source>
</evidence>
<gene>
    <name evidence="6" type="ORF">BVRB_2g046270</name>
</gene>
<dbReference type="GO" id="GO:0004842">
    <property type="term" value="F:ubiquitin-protein transferase activity"/>
    <property type="evidence" value="ECO:0007669"/>
    <property type="project" value="TreeGrafter"/>
</dbReference>
<dbReference type="eggNOG" id="KOG1100">
    <property type="taxonomic scope" value="Eukaryota"/>
</dbReference>
<dbReference type="OrthoDB" id="1711136at2759"/>
<dbReference type="InterPro" id="IPR013083">
    <property type="entry name" value="Znf_RING/FYVE/PHD"/>
</dbReference>
<reference evidence="6 7" key="1">
    <citation type="journal article" date="2014" name="Nature">
        <title>The genome of the recently domesticated crop plant sugar beet (Beta vulgaris).</title>
        <authorList>
            <person name="Dohm J.C."/>
            <person name="Minoche A.E."/>
            <person name="Holtgrawe D."/>
            <person name="Capella-Gutierrez S."/>
            <person name="Zakrzewski F."/>
            <person name="Tafer H."/>
            <person name="Rupp O."/>
            <person name="Sorensen T.R."/>
            <person name="Stracke R."/>
            <person name="Reinhardt R."/>
            <person name="Goesmann A."/>
            <person name="Kraft T."/>
            <person name="Schulz B."/>
            <person name="Stadler P.F."/>
            <person name="Schmidt T."/>
            <person name="Gabaldon T."/>
            <person name="Lehrach H."/>
            <person name="Weisshaar B."/>
            <person name="Himmelbauer H."/>
        </authorList>
    </citation>
    <scope>NUCLEOTIDE SEQUENCE [LARGE SCALE GENOMIC DNA]</scope>
    <source>
        <tissue evidence="6">Taproot</tissue>
    </source>
</reference>
<accession>A0A0J8BH12</accession>
<evidence type="ECO:0000313" key="6">
    <source>
        <dbReference type="EMBL" id="KMS99298.1"/>
    </source>
</evidence>
<keyword evidence="3" id="KW-0862">Zinc</keyword>
<evidence type="ECO:0000256" key="1">
    <source>
        <dbReference type="ARBA" id="ARBA00022723"/>
    </source>
</evidence>
<dbReference type="Proteomes" id="UP000035740">
    <property type="component" value="Unassembled WGS sequence"/>
</dbReference>
<dbReference type="PROSITE" id="PS50089">
    <property type="entry name" value="ZF_RING_2"/>
    <property type="match status" value="1"/>
</dbReference>
<evidence type="ECO:0000256" key="4">
    <source>
        <dbReference type="PROSITE-ProRule" id="PRU00175"/>
    </source>
</evidence>
<dbReference type="InterPro" id="IPR001841">
    <property type="entry name" value="Znf_RING"/>
</dbReference>
<protein>
    <recommendedName>
        <fullName evidence="5">RING-type domain-containing protein</fullName>
    </recommendedName>
</protein>
<dbReference type="Pfam" id="PF13920">
    <property type="entry name" value="zf-C3HC4_3"/>
    <property type="match status" value="1"/>
</dbReference>
<dbReference type="Gramene" id="KMS99298">
    <property type="protein sequence ID" value="KMS99298"/>
    <property type="gene ID" value="BVRB_2g046270"/>
</dbReference>
<dbReference type="PIRSF" id="PIRSF036836">
    <property type="entry name" value="RNase_bind_SBP1"/>
    <property type="match status" value="1"/>
</dbReference>
<dbReference type="GO" id="GO:0043067">
    <property type="term" value="P:regulation of programmed cell death"/>
    <property type="evidence" value="ECO:0007669"/>
    <property type="project" value="TreeGrafter"/>
</dbReference>
<organism evidence="6 7">
    <name type="scientific">Beta vulgaris subsp. vulgaris</name>
    <name type="common">Beet</name>
    <dbReference type="NCBI Taxonomy" id="3555"/>
    <lineage>
        <taxon>Eukaryota</taxon>
        <taxon>Viridiplantae</taxon>
        <taxon>Streptophyta</taxon>
        <taxon>Embryophyta</taxon>
        <taxon>Tracheophyta</taxon>
        <taxon>Spermatophyta</taxon>
        <taxon>Magnoliopsida</taxon>
        <taxon>eudicotyledons</taxon>
        <taxon>Gunneridae</taxon>
        <taxon>Pentapetalae</taxon>
        <taxon>Caryophyllales</taxon>
        <taxon>Chenopodiaceae</taxon>
        <taxon>Betoideae</taxon>
        <taxon>Beta</taxon>
    </lineage>
</organism>
<dbReference type="KEGG" id="bvg:104906142"/>
<name>A0A0J8BH12_BETVV</name>
<keyword evidence="2 4" id="KW-0863">Zinc-finger</keyword>
<dbReference type="AlphaFoldDB" id="A0A0J8BH12"/>
<dbReference type="CDD" id="cd16649">
    <property type="entry name" value="mRING-HC-C3HC5_CGRF1-like"/>
    <property type="match status" value="1"/>
</dbReference>
<evidence type="ECO:0000256" key="3">
    <source>
        <dbReference type="ARBA" id="ARBA00022833"/>
    </source>
</evidence>
<feature type="domain" description="RING-type" evidence="5">
    <location>
        <begin position="308"/>
        <end position="343"/>
    </location>
</feature>
<evidence type="ECO:0000259" key="5">
    <source>
        <dbReference type="PROSITE" id="PS50089"/>
    </source>
</evidence>
<evidence type="ECO:0000256" key="2">
    <source>
        <dbReference type="ARBA" id="ARBA00022771"/>
    </source>
</evidence>
<sequence>MAVDESRQHHLNFFTDFNLTNPNTTNNISAITTSLNNDSLHFPFYNLNDVIFHQLSGTGKISPAVKDDSGVTFNNSFAPPPTTTNSRKRQREQISCVAPTLLTMNSVVNNGVVNRDKDSDIFSFLGEDLSLLIMQQQLEIDRLISQHMEKMRMGVEERKKQQVRRIMASIEESLGGRLRDKEEEIDKIGKINWTLEERVKSLCLENQIWRDLAQSNEATANALRTNLEQVLQQVKNNNNIVDYHHNHDLTDDAVSCCGSNGCGDDERENEKDDEQQQWRKKRRLLCEQDENDNKKGWIYRGKTKGKICRECGEGESSVLLLPCRHLCLCSSCGSMVNICPICNAVKNASVHVNLSS</sequence>
<keyword evidence="7" id="KW-1185">Reference proteome</keyword>